<dbReference type="Gene3D" id="3.30.1330.40">
    <property type="entry name" value="RutC-like"/>
    <property type="match status" value="1"/>
</dbReference>
<evidence type="ECO:0000313" key="1">
    <source>
        <dbReference type="EMBL" id="QPH54547.1"/>
    </source>
</evidence>
<reference evidence="1 2" key="1">
    <citation type="submission" date="2020-11" db="EMBL/GenBank/DDBJ databases">
        <title>Description of Pontivivens ytuae sp. nov. isolated from deep sea sediment of Mariana Trench.</title>
        <authorList>
            <person name="Wang Z."/>
            <person name="Sun Q.-L."/>
            <person name="Xu X.-D."/>
            <person name="Tang Y.-Z."/>
            <person name="Zhang J."/>
        </authorList>
    </citation>
    <scope>NUCLEOTIDE SEQUENCE [LARGE SCALE GENOMIC DNA]</scope>
    <source>
        <strain evidence="1 2">MT2928</strain>
    </source>
</reference>
<organism evidence="1 2">
    <name type="scientific">Pontivivens ytuae</name>
    <dbReference type="NCBI Taxonomy" id="2789856"/>
    <lineage>
        <taxon>Bacteria</taxon>
        <taxon>Pseudomonadati</taxon>
        <taxon>Pseudomonadota</taxon>
        <taxon>Alphaproteobacteria</taxon>
        <taxon>Rhodobacterales</taxon>
        <taxon>Paracoccaceae</taxon>
        <taxon>Pontivivens</taxon>
    </lineage>
</organism>
<dbReference type="Pfam" id="PF01042">
    <property type="entry name" value="Ribonuc_L-PSP"/>
    <property type="match status" value="1"/>
</dbReference>
<evidence type="ECO:0000313" key="2">
    <source>
        <dbReference type="Proteomes" id="UP000594800"/>
    </source>
</evidence>
<dbReference type="AlphaFoldDB" id="A0A7S9QDM7"/>
<proteinExistence type="predicted"/>
<dbReference type="EMBL" id="CP064942">
    <property type="protein sequence ID" value="QPH54547.1"/>
    <property type="molecule type" value="Genomic_DNA"/>
</dbReference>
<dbReference type="RefSeq" id="WP_196103756.1">
    <property type="nucleotide sequence ID" value="NZ_CP064942.1"/>
</dbReference>
<dbReference type="CDD" id="cd06154">
    <property type="entry name" value="YjgF_YER057c_UK114_like_6"/>
    <property type="match status" value="1"/>
</dbReference>
<dbReference type="Proteomes" id="UP000594800">
    <property type="component" value="Chromosome"/>
</dbReference>
<gene>
    <name evidence="1" type="ORF">I0K15_01835</name>
</gene>
<dbReference type="InterPro" id="IPR035959">
    <property type="entry name" value="RutC-like_sf"/>
</dbReference>
<dbReference type="PANTHER" id="PTHR43857">
    <property type="entry name" value="BLR7761 PROTEIN"/>
    <property type="match status" value="1"/>
</dbReference>
<dbReference type="SUPFAM" id="SSF55298">
    <property type="entry name" value="YjgF-like"/>
    <property type="match status" value="1"/>
</dbReference>
<accession>A0A7S9QDM7</accession>
<dbReference type="PANTHER" id="PTHR43857:SF1">
    <property type="entry name" value="YJGH FAMILY PROTEIN"/>
    <property type="match status" value="1"/>
</dbReference>
<protein>
    <submittedName>
        <fullName evidence="1">RidA family protein</fullName>
    </submittedName>
</protein>
<name>A0A7S9QDM7_9RHOB</name>
<sequence>MPRRFVSQGSDFEKTIGYSRAVRDGRWVFVAGTTGFDYATMTISADPAAQAEQALANIAAALKEAGAMMEDVVRVTYILPDPADFEPCWPALRKWLGAAKPAATMISARLYDPRMKIEIEVTALIRED</sequence>
<dbReference type="KEGG" id="poz:I0K15_01835"/>
<keyword evidence="2" id="KW-1185">Reference proteome</keyword>
<dbReference type="InterPro" id="IPR006175">
    <property type="entry name" value="YjgF/YER057c/UK114"/>
</dbReference>